<dbReference type="EMBL" id="JACEIK010002051">
    <property type="protein sequence ID" value="MCD9558735.1"/>
    <property type="molecule type" value="Genomic_DNA"/>
</dbReference>
<protein>
    <submittedName>
        <fullName evidence="1">Uncharacterized protein</fullName>
    </submittedName>
</protein>
<organism evidence="1 2">
    <name type="scientific">Datura stramonium</name>
    <name type="common">Jimsonweed</name>
    <name type="synonym">Common thornapple</name>
    <dbReference type="NCBI Taxonomy" id="4076"/>
    <lineage>
        <taxon>Eukaryota</taxon>
        <taxon>Viridiplantae</taxon>
        <taxon>Streptophyta</taxon>
        <taxon>Embryophyta</taxon>
        <taxon>Tracheophyta</taxon>
        <taxon>Spermatophyta</taxon>
        <taxon>Magnoliopsida</taxon>
        <taxon>eudicotyledons</taxon>
        <taxon>Gunneridae</taxon>
        <taxon>Pentapetalae</taxon>
        <taxon>asterids</taxon>
        <taxon>lamiids</taxon>
        <taxon>Solanales</taxon>
        <taxon>Solanaceae</taxon>
        <taxon>Solanoideae</taxon>
        <taxon>Datureae</taxon>
        <taxon>Datura</taxon>
    </lineage>
</organism>
<keyword evidence="2" id="KW-1185">Reference proteome</keyword>
<evidence type="ECO:0000313" key="2">
    <source>
        <dbReference type="Proteomes" id="UP000823775"/>
    </source>
</evidence>
<proteinExistence type="predicted"/>
<evidence type="ECO:0000313" key="1">
    <source>
        <dbReference type="EMBL" id="MCD9558735.1"/>
    </source>
</evidence>
<dbReference type="Proteomes" id="UP000823775">
    <property type="component" value="Unassembled WGS sequence"/>
</dbReference>
<sequence>MTHARILAHGGRKDVICVVRSSDWQLPQPRRKYQIRPCCLSCPTIALKRPLRPRGGSRQFPRFTPFAASSDFPPPNHFVRLTVKGSLPDRSKGLKLIFLLGSGDIVLSLEKVRLTKVAMTHVEIDYVLYCLESLGSLKCVVPKVYEIGTFELNLRFLRTALLLSISD</sequence>
<name>A0ABS8UJW6_DATST</name>
<reference evidence="1 2" key="1">
    <citation type="journal article" date="2021" name="BMC Genomics">
        <title>Datura genome reveals duplications of psychoactive alkaloid biosynthetic genes and high mutation rate following tissue culture.</title>
        <authorList>
            <person name="Rajewski A."/>
            <person name="Carter-House D."/>
            <person name="Stajich J."/>
            <person name="Litt A."/>
        </authorList>
    </citation>
    <scope>NUCLEOTIDE SEQUENCE [LARGE SCALE GENOMIC DNA]</scope>
    <source>
        <strain evidence="1">AR-01</strain>
    </source>
</reference>
<gene>
    <name evidence="1" type="ORF">HAX54_016310</name>
</gene>
<comment type="caution">
    <text evidence="1">The sequence shown here is derived from an EMBL/GenBank/DDBJ whole genome shotgun (WGS) entry which is preliminary data.</text>
</comment>
<accession>A0ABS8UJW6</accession>